<sequence>MSSMWPGLPADSGLDLLGHEIMAEKAAALGKAGEKARAALVALKDGPGEGDDQEALLLAAADAVQAYFIQRELCGFRRHEAIIREYAIPKAVLVRLGARPRAGG</sequence>
<name>A0ABV3QU54_9HYPH</name>
<protein>
    <submittedName>
        <fullName evidence="1">DUF6665 family protein</fullName>
    </submittedName>
</protein>
<dbReference type="Proteomes" id="UP001556196">
    <property type="component" value="Unassembled WGS sequence"/>
</dbReference>
<gene>
    <name evidence="1" type="ORF">ABUE31_01210</name>
</gene>
<accession>A0ABV3QU54</accession>
<dbReference type="Pfam" id="PF20370">
    <property type="entry name" value="DUF6665"/>
    <property type="match status" value="1"/>
</dbReference>
<evidence type="ECO:0000313" key="1">
    <source>
        <dbReference type="EMBL" id="MEW9804602.1"/>
    </source>
</evidence>
<proteinExistence type="predicted"/>
<dbReference type="InterPro" id="IPR046606">
    <property type="entry name" value="DUF6665"/>
</dbReference>
<organism evidence="1 2">
    <name type="scientific">Mesorhizobium marinum</name>
    <dbReference type="NCBI Taxonomy" id="3228790"/>
    <lineage>
        <taxon>Bacteria</taxon>
        <taxon>Pseudomonadati</taxon>
        <taxon>Pseudomonadota</taxon>
        <taxon>Alphaproteobacteria</taxon>
        <taxon>Hyphomicrobiales</taxon>
        <taxon>Phyllobacteriaceae</taxon>
        <taxon>Mesorhizobium</taxon>
    </lineage>
</organism>
<dbReference type="EMBL" id="JBFOCI010000001">
    <property type="protein sequence ID" value="MEW9804602.1"/>
    <property type="molecule type" value="Genomic_DNA"/>
</dbReference>
<keyword evidence="2" id="KW-1185">Reference proteome</keyword>
<reference evidence="1 2" key="1">
    <citation type="submission" date="2024-06" db="EMBL/GenBank/DDBJ databases">
        <authorList>
            <person name="Tuo L."/>
        </authorList>
    </citation>
    <scope>NUCLEOTIDE SEQUENCE [LARGE SCALE GENOMIC DNA]</scope>
    <source>
        <strain evidence="1 2">ZMM04-5</strain>
    </source>
</reference>
<comment type="caution">
    <text evidence="1">The sequence shown here is derived from an EMBL/GenBank/DDBJ whole genome shotgun (WGS) entry which is preliminary data.</text>
</comment>
<evidence type="ECO:0000313" key="2">
    <source>
        <dbReference type="Proteomes" id="UP001556196"/>
    </source>
</evidence>